<dbReference type="AlphaFoldDB" id="A0A667Y9Z2"/>
<evidence type="ECO:0000313" key="3">
    <source>
        <dbReference type="Ensembl" id="ENSMMDP00005024412.1"/>
    </source>
</evidence>
<dbReference type="RefSeq" id="XP_029904408.1">
    <property type="nucleotide sequence ID" value="XM_030048548.1"/>
</dbReference>
<reference evidence="3" key="2">
    <citation type="submission" date="2025-08" db="UniProtKB">
        <authorList>
            <consortium name="Ensembl"/>
        </authorList>
    </citation>
    <scope>IDENTIFICATION</scope>
</reference>
<comment type="similarity">
    <text evidence="1">Belongs to the LTO1 family.</text>
</comment>
<dbReference type="Pfam" id="PF09811">
    <property type="entry name" value="Yae1_N"/>
    <property type="match status" value="1"/>
</dbReference>
<dbReference type="InterPro" id="IPR052436">
    <property type="entry name" value="LTO1_adapter"/>
</dbReference>
<sequence length="141" mass="15931">MESESGNDDLFDCIFMADNRFHGVGYREGFERGTQRGLRDGHRHGVSHGAKLSAEVSFYYGFAVASKCLLQDKTDTKSRKRVKAVDALLELINKCPLDDPYYTELQEDMDRVRGKFRQVCSLLSVPADFKDYIKTSGGTSF</sequence>
<keyword evidence="4" id="KW-1185">Reference proteome</keyword>
<reference evidence="3" key="3">
    <citation type="submission" date="2025-09" db="UniProtKB">
        <authorList>
            <consortium name="Ensembl"/>
        </authorList>
    </citation>
    <scope>IDENTIFICATION</scope>
</reference>
<organism evidence="3 4">
    <name type="scientific">Myripristis murdjan</name>
    <name type="common">pinecone soldierfish</name>
    <dbReference type="NCBI Taxonomy" id="586833"/>
    <lineage>
        <taxon>Eukaryota</taxon>
        <taxon>Metazoa</taxon>
        <taxon>Chordata</taxon>
        <taxon>Craniata</taxon>
        <taxon>Vertebrata</taxon>
        <taxon>Euteleostomi</taxon>
        <taxon>Actinopterygii</taxon>
        <taxon>Neopterygii</taxon>
        <taxon>Teleostei</taxon>
        <taxon>Neoteleostei</taxon>
        <taxon>Acanthomorphata</taxon>
        <taxon>Holocentriformes</taxon>
        <taxon>Holocentridae</taxon>
        <taxon>Myripristis</taxon>
    </lineage>
</organism>
<accession>A0A667Y9Z2</accession>
<dbReference type="PANTHER" id="PTHR28532">
    <property type="entry name" value="GEO13458P1"/>
    <property type="match status" value="1"/>
</dbReference>
<dbReference type="Proteomes" id="UP000472263">
    <property type="component" value="Chromosome 3"/>
</dbReference>
<dbReference type="Ensembl" id="ENSMMDT00005024935.1">
    <property type="protein sequence ID" value="ENSMMDP00005024412.1"/>
    <property type="gene ID" value="ENSMMDG00005011746.1"/>
</dbReference>
<name>A0A667Y9Z2_9TELE</name>
<evidence type="ECO:0000256" key="1">
    <source>
        <dbReference type="ARBA" id="ARBA00038090"/>
    </source>
</evidence>
<dbReference type="InParanoid" id="A0A667Y9Z2"/>
<reference evidence="3" key="1">
    <citation type="submission" date="2019-06" db="EMBL/GenBank/DDBJ databases">
        <authorList>
            <consortium name="Wellcome Sanger Institute Data Sharing"/>
        </authorList>
    </citation>
    <scope>NUCLEOTIDE SEQUENCE [LARGE SCALE GENOMIC DNA]</scope>
</reference>
<dbReference type="GeneID" id="115357152"/>
<feature type="domain" description="Essential protein Yae1 N-terminal" evidence="2">
    <location>
        <begin position="25"/>
        <end position="63"/>
    </location>
</feature>
<dbReference type="GeneTree" id="ENSGT00940000166897"/>
<dbReference type="FunCoup" id="A0A667Y9Z2">
    <property type="interactions" value="295"/>
</dbReference>
<protein>
    <submittedName>
        <fullName evidence="3">LTO1 maturation factor of ABCE1</fullName>
    </submittedName>
</protein>
<dbReference type="OrthoDB" id="48036at2759"/>
<gene>
    <name evidence="3" type="primary">lto1</name>
</gene>
<dbReference type="CTD" id="220064"/>
<dbReference type="PANTHER" id="PTHR28532:SF1">
    <property type="entry name" value="ORAL CANCER OVEREXPRESSED 1"/>
    <property type="match status" value="1"/>
</dbReference>
<proteinExistence type="inferred from homology"/>
<dbReference type="InterPro" id="IPR019191">
    <property type="entry name" value="Essential_protein_Yae1_N"/>
</dbReference>
<evidence type="ECO:0000313" key="4">
    <source>
        <dbReference type="Proteomes" id="UP000472263"/>
    </source>
</evidence>
<evidence type="ECO:0000259" key="2">
    <source>
        <dbReference type="Pfam" id="PF09811"/>
    </source>
</evidence>